<feature type="domain" description="ABC3 transporter permease C-terminal" evidence="9">
    <location>
        <begin position="291"/>
        <end position="424"/>
    </location>
</feature>
<keyword evidence="7 8" id="KW-0472">Membrane</keyword>
<evidence type="ECO:0000256" key="2">
    <source>
        <dbReference type="ARBA" id="ARBA00005236"/>
    </source>
</evidence>
<comment type="caution">
    <text evidence="11">The sequence shown here is derived from an EMBL/GenBank/DDBJ whole genome shotgun (WGS) entry which is preliminary data.</text>
</comment>
<protein>
    <submittedName>
        <fullName evidence="11">Multidrug ABC transporter substrate-binding protein</fullName>
    </submittedName>
</protein>
<reference evidence="11" key="1">
    <citation type="journal article" date="2014" name="Int. J. Syst. Evol. Microbiol.">
        <title>Complete genome sequence of Corynebacterium casei LMG S-19264T (=DSM 44701T), isolated from a smear-ripened cheese.</title>
        <authorList>
            <consortium name="US DOE Joint Genome Institute (JGI-PGF)"/>
            <person name="Walter F."/>
            <person name="Albersmeier A."/>
            <person name="Kalinowski J."/>
            <person name="Ruckert C."/>
        </authorList>
    </citation>
    <scope>NUCLEOTIDE SEQUENCE</scope>
    <source>
        <strain evidence="11">KCTC 32296</strain>
    </source>
</reference>
<keyword evidence="6 8" id="KW-1133">Transmembrane helix</keyword>
<dbReference type="InterPro" id="IPR025857">
    <property type="entry name" value="MacB_PCD"/>
</dbReference>
<evidence type="ECO:0000313" key="11">
    <source>
        <dbReference type="EMBL" id="GGZ37270.1"/>
    </source>
</evidence>
<evidence type="ECO:0000256" key="7">
    <source>
        <dbReference type="ARBA" id="ARBA00023136"/>
    </source>
</evidence>
<sequence length="431" mass="46755">MSEVLPKPKKTLGFSLWELDLAFRYLRAKRKDGGVALISIISFVGVMLSVAVLIIVMAVMNGFRDEMMSRLLAFNGHAYVGGMAINDFGHRDDMVKRLEAVPGVTQVSPFVQSPGMAQNVQGVAGLAYIRGVDAKTLKETPIVVENITEGSIKDFGVGDYGGDNILIGDGMARDMGVGPGDELSLLTPGTSTAFGAIPRRKTYTVAGVFKVGVSELDASFVYMPIEQAQLFFDREGEWDALELKVTDPYQIQSIRPQIVGAAGQGGIVQDWTERNASLWGALQVERNVMRLILSLIVAIAAMNIISGLVMLVKNKGKDIAILRTVGADRSSIMKIFFLSGATLGAGGTIAGVMLGVIFCIFIRPIQQFVEFVTQTKVFNPDVYYLSYIPAKIEPTEVAFVVFWSLLAACLSTLPPAIRAARLEPVEALRYE</sequence>
<dbReference type="RefSeq" id="WP_189486954.1">
    <property type="nucleotide sequence ID" value="NZ_BMZB01000003.1"/>
</dbReference>
<dbReference type="GO" id="GO:0044874">
    <property type="term" value="P:lipoprotein localization to outer membrane"/>
    <property type="evidence" value="ECO:0007669"/>
    <property type="project" value="TreeGrafter"/>
</dbReference>
<dbReference type="InterPro" id="IPR003838">
    <property type="entry name" value="ABC3_permease_C"/>
</dbReference>
<dbReference type="NCBIfam" id="TIGR02212">
    <property type="entry name" value="lolCE"/>
    <property type="match status" value="1"/>
</dbReference>
<feature type="transmembrane region" description="Helical" evidence="8">
    <location>
        <begin position="332"/>
        <end position="362"/>
    </location>
</feature>
<keyword evidence="12" id="KW-1185">Reference proteome</keyword>
<feature type="domain" description="MacB-like periplasmic core" evidence="10">
    <location>
        <begin position="39"/>
        <end position="258"/>
    </location>
</feature>
<evidence type="ECO:0000313" key="12">
    <source>
        <dbReference type="Proteomes" id="UP000662572"/>
    </source>
</evidence>
<dbReference type="PANTHER" id="PTHR30489">
    <property type="entry name" value="LIPOPROTEIN-RELEASING SYSTEM TRANSMEMBRANE PROTEIN LOLE"/>
    <property type="match status" value="1"/>
</dbReference>
<accession>A0A918QA53</accession>
<evidence type="ECO:0000256" key="4">
    <source>
        <dbReference type="ARBA" id="ARBA00022475"/>
    </source>
</evidence>
<dbReference type="EMBL" id="BMZB01000003">
    <property type="protein sequence ID" value="GGZ37270.1"/>
    <property type="molecule type" value="Genomic_DNA"/>
</dbReference>
<dbReference type="InterPro" id="IPR051447">
    <property type="entry name" value="Lipoprotein-release_system"/>
</dbReference>
<evidence type="ECO:0000259" key="10">
    <source>
        <dbReference type="Pfam" id="PF12704"/>
    </source>
</evidence>
<dbReference type="Pfam" id="PF02687">
    <property type="entry name" value="FtsX"/>
    <property type="match status" value="1"/>
</dbReference>
<proteinExistence type="inferred from homology"/>
<keyword evidence="3" id="KW-0813">Transport</keyword>
<dbReference type="GO" id="GO:0042953">
    <property type="term" value="P:lipoprotein transport"/>
    <property type="evidence" value="ECO:0007669"/>
    <property type="project" value="InterPro"/>
</dbReference>
<evidence type="ECO:0000256" key="6">
    <source>
        <dbReference type="ARBA" id="ARBA00022989"/>
    </source>
</evidence>
<evidence type="ECO:0000256" key="8">
    <source>
        <dbReference type="SAM" id="Phobius"/>
    </source>
</evidence>
<organism evidence="11 12">
    <name type="scientific">Asticcacaulis endophyticus</name>
    <dbReference type="NCBI Taxonomy" id="1395890"/>
    <lineage>
        <taxon>Bacteria</taxon>
        <taxon>Pseudomonadati</taxon>
        <taxon>Pseudomonadota</taxon>
        <taxon>Alphaproteobacteria</taxon>
        <taxon>Caulobacterales</taxon>
        <taxon>Caulobacteraceae</taxon>
        <taxon>Asticcacaulis</taxon>
    </lineage>
</organism>
<gene>
    <name evidence="11" type="ORF">GCM10011273_24600</name>
</gene>
<dbReference type="GO" id="GO:0098797">
    <property type="term" value="C:plasma membrane protein complex"/>
    <property type="evidence" value="ECO:0007669"/>
    <property type="project" value="TreeGrafter"/>
</dbReference>
<dbReference type="InterPro" id="IPR011925">
    <property type="entry name" value="LolCE_TM"/>
</dbReference>
<feature type="transmembrane region" description="Helical" evidence="8">
    <location>
        <begin position="35"/>
        <end position="60"/>
    </location>
</feature>
<keyword evidence="4" id="KW-1003">Cell membrane</keyword>
<feature type="transmembrane region" description="Helical" evidence="8">
    <location>
        <begin position="291"/>
        <end position="312"/>
    </location>
</feature>
<comment type="subcellular location">
    <subcellularLocation>
        <location evidence="1">Cell membrane</location>
        <topology evidence="1">Multi-pass membrane protein</topology>
    </subcellularLocation>
</comment>
<evidence type="ECO:0000256" key="5">
    <source>
        <dbReference type="ARBA" id="ARBA00022692"/>
    </source>
</evidence>
<dbReference type="PANTHER" id="PTHR30489:SF0">
    <property type="entry name" value="LIPOPROTEIN-RELEASING SYSTEM TRANSMEMBRANE PROTEIN LOLE"/>
    <property type="match status" value="1"/>
</dbReference>
<evidence type="ECO:0000256" key="3">
    <source>
        <dbReference type="ARBA" id="ARBA00022448"/>
    </source>
</evidence>
<reference evidence="11" key="2">
    <citation type="submission" date="2020-09" db="EMBL/GenBank/DDBJ databases">
        <authorList>
            <person name="Sun Q."/>
            <person name="Kim S."/>
        </authorList>
    </citation>
    <scope>NUCLEOTIDE SEQUENCE</scope>
    <source>
        <strain evidence="11">KCTC 32296</strain>
    </source>
</reference>
<dbReference type="Pfam" id="PF12704">
    <property type="entry name" value="MacB_PCD"/>
    <property type="match status" value="1"/>
</dbReference>
<dbReference type="Proteomes" id="UP000662572">
    <property type="component" value="Unassembled WGS sequence"/>
</dbReference>
<evidence type="ECO:0000256" key="1">
    <source>
        <dbReference type="ARBA" id="ARBA00004651"/>
    </source>
</evidence>
<evidence type="ECO:0000259" key="9">
    <source>
        <dbReference type="Pfam" id="PF02687"/>
    </source>
</evidence>
<comment type="similarity">
    <text evidence="2">Belongs to the ABC-4 integral membrane protein family. LolC/E subfamily.</text>
</comment>
<name>A0A918QA53_9CAUL</name>
<dbReference type="AlphaFoldDB" id="A0A918QA53"/>
<keyword evidence="5 8" id="KW-0812">Transmembrane</keyword>